<comment type="caution">
    <text evidence="1">The sequence shown here is derived from an EMBL/GenBank/DDBJ whole genome shotgun (WGS) entry which is preliminary data.</text>
</comment>
<keyword evidence="2" id="KW-1185">Reference proteome</keyword>
<protein>
    <submittedName>
        <fullName evidence="1">Uncharacterized protein</fullName>
    </submittedName>
</protein>
<reference evidence="1 2" key="1">
    <citation type="submission" date="2024-08" db="EMBL/GenBank/DDBJ databases">
        <title>Insights into the chromosomal genome structure of Flemingia macrophylla.</title>
        <authorList>
            <person name="Ding Y."/>
            <person name="Zhao Y."/>
            <person name="Bi W."/>
            <person name="Wu M."/>
            <person name="Zhao G."/>
            <person name="Gong Y."/>
            <person name="Li W."/>
            <person name="Zhang P."/>
        </authorList>
    </citation>
    <scope>NUCLEOTIDE SEQUENCE [LARGE SCALE GENOMIC DNA]</scope>
    <source>
        <strain evidence="1">DYQJB</strain>
        <tissue evidence="1">Leaf</tissue>
    </source>
</reference>
<name>A0ABD1LGE8_9FABA</name>
<organism evidence="1 2">
    <name type="scientific">Flemingia macrophylla</name>
    <dbReference type="NCBI Taxonomy" id="520843"/>
    <lineage>
        <taxon>Eukaryota</taxon>
        <taxon>Viridiplantae</taxon>
        <taxon>Streptophyta</taxon>
        <taxon>Embryophyta</taxon>
        <taxon>Tracheophyta</taxon>
        <taxon>Spermatophyta</taxon>
        <taxon>Magnoliopsida</taxon>
        <taxon>eudicotyledons</taxon>
        <taxon>Gunneridae</taxon>
        <taxon>Pentapetalae</taxon>
        <taxon>rosids</taxon>
        <taxon>fabids</taxon>
        <taxon>Fabales</taxon>
        <taxon>Fabaceae</taxon>
        <taxon>Papilionoideae</taxon>
        <taxon>50 kb inversion clade</taxon>
        <taxon>NPAAA clade</taxon>
        <taxon>indigoferoid/millettioid clade</taxon>
        <taxon>Phaseoleae</taxon>
        <taxon>Flemingia</taxon>
    </lineage>
</organism>
<evidence type="ECO:0000313" key="2">
    <source>
        <dbReference type="Proteomes" id="UP001603857"/>
    </source>
</evidence>
<dbReference type="Proteomes" id="UP001603857">
    <property type="component" value="Unassembled WGS sequence"/>
</dbReference>
<dbReference type="AlphaFoldDB" id="A0ABD1LGE8"/>
<proteinExistence type="predicted"/>
<gene>
    <name evidence="1" type="ORF">Fmac_026996</name>
</gene>
<accession>A0ABD1LGE8</accession>
<sequence length="123" mass="13976">MFAKYSSCVVRYTEVANLNKLHQATRTLSIATRQSISSSYQHRISNTLKHTTLSLESSPLRLREMKRQEIKKKAHNIGGRCVGFVKSVVRLAFKGLLSISGLGAILENLKALRNIRQKHEWAR</sequence>
<dbReference type="EMBL" id="JBGMDY010000009">
    <property type="protein sequence ID" value="KAL2322617.1"/>
    <property type="molecule type" value="Genomic_DNA"/>
</dbReference>
<evidence type="ECO:0000313" key="1">
    <source>
        <dbReference type="EMBL" id="KAL2322617.1"/>
    </source>
</evidence>